<evidence type="ECO:0000256" key="1">
    <source>
        <dbReference type="SAM" id="MobiDB-lite"/>
    </source>
</evidence>
<proteinExistence type="predicted"/>
<feature type="region of interest" description="Disordered" evidence="1">
    <location>
        <begin position="40"/>
        <end position="66"/>
    </location>
</feature>
<gene>
    <name evidence="2" type="ORF">Prudu_010919</name>
</gene>
<reference evidence="2" key="1">
    <citation type="journal article" date="2019" name="Science">
        <title>Mutation of a bHLH transcription factor allowed almond domestication.</title>
        <authorList>
            <person name="Sanchez-Perez R."/>
            <person name="Pavan S."/>
            <person name="Mazzeo R."/>
            <person name="Moldovan C."/>
            <person name="Aiese Cigliano R."/>
            <person name="Del Cueto J."/>
            <person name="Ricciardi F."/>
            <person name="Lotti C."/>
            <person name="Ricciardi L."/>
            <person name="Dicenta F."/>
            <person name="Lopez-Marques R.L."/>
            <person name="Lindberg Moller B."/>
        </authorList>
    </citation>
    <scope>NUCLEOTIDE SEQUENCE</scope>
</reference>
<organism evidence="2">
    <name type="scientific">Prunus dulcis</name>
    <name type="common">Almond</name>
    <name type="synonym">Amygdalus dulcis</name>
    <dbReference type="NCBI Taxonomy" id="3755"/>
    <lineage>
        <taxon>Eukaryota</taxon>
        <taxon>Viridiplantae</taxon>
        <taxon>Streptophyta</taxon>
        <taxon>Embryophyta</taxon>
        <taxon>Tracheophyta</taxon>
        <taxon>Spermatophyta</taxon>
        <taxon>Magnoliopsida</taxon>
        <taxon>eudicotyledons</taxon>
        <taxon>Gunneridae</taxon>
        <taxon>Pentapetalae</taxon>
        <taxon>rosids</taxon>
        <taxon>fabids</taxon>
        <taxon>Rosales</taxon>
        <taxon>Rosaceae</taxon>
        <taxon>Amygdaloideae</taxon>
        <taxon>Amygdaleae</taxon>
        <taxon>Prunus</taxon>
    </lineage>
</organism>
<sequence length="204" mass="23036">MALGKKCKSCLKSKRGGLVAEEGLELGFVKYTRALGRKRIGISNNGEPSPTDSYPSTPLKKQRSGKLVSDSETSALEALPQEILNSESVLIEFVINQELNMYVRFCPLQIKIVCGVHHEDLKQLFHVSKPIREATLIAKQWHFAYSTPSKTPAFRTAIDFSSDHMDEIEAPNAPKQWREQHRQLPSRKKLAEISVNLFASWDEE</sequence>
<protein>
    <submittedName>
        <fullName evidence="2">F-box family protein</fullName>
    </submittedName>
</protein>
<name>A0A4Y1R9E3_PRUDU</name>
<dbReference type="PANTHER" id="PTHR34049:SF1">
    <property type="entry name" value="F-BOX PROTEIN SKIP27"/>
    <property type="match status" value="1"/>
</dbReference>
<dbReference type="AlphaFoldDB" id="A0A4Y1R9E3"/>
<dbReference type="PANTHER" id="PTHR34049">
    <property type="entry name" value="F-BOX PROTEIN SKIP27"/>
    <property type="match status" value="1"/>
</dbReference>
<feature type="compositionally biased region" description="Polar residues" evidence="1">
    <location>
        <begin position="42"/>
        <end position="56"/>
    </location>
</feature>
<dbReference type="EMBL" id="AP019300">
    <property type="protein sequence ID" value="BBH00824.1"/>
    <property type="molecule type" value="Genomic_DNA"/>
</dbReference>
<evidence type="ECO:0000313" key="2">
    <source>
        <dbReference type="EMBL" id="BBH00824.1"/>
    </source>
</evidence>
<dbReference type="InterPro" id="IPR045286">
    <property type="entry name" value="FBS1-like"/>
</dbReference>
<accession>A0A4Y1R9E3</accession>